<reference evidence="2 3" key="1">
    <citation type="submission" date="2024-02" db="EMBL/GenBank/DDBJ databases">
        <authorList>
            <person name="Daric V."/>
            <person name="Darras S."/>
        </authorList>
    </citation>
    <scope>NUCLEOTIDE SEQUENCE [LARGE SCALE GENOMIC DNA]</scope>
</reference>
<gene>
    <name evidence="2" type="ORF">CVLEPA_LOCUS30374</name>
</gene>
<feature type="compositionally biased region" description="Basic residues" evidence="1">
    <location>
        <begin position="74"/>
        <end position="91"/>
    </location>
</feature>
<protein>
    <submittedName>
        <fullName evidence="2">Uncharacterized protein</fullName>
    </submittedName>
</protein>
<feature type="compositionally biased region" description="Basic and acidic residues" evidence="1">
    <location>
        <begin position="60"/>
        <end position="73"/>
    </location>
</feature>
<organism evidence="2 3">
    <name type="scientific">Clavelina lepadiformis</name>
    <name type="common">Light-bulb sea squirt</name>
    <name type="synonym">Ascidia lepadiformis</name>
    <dbReference type="NCBI Taxonomy" id="159417"/>
    <lineage>
        <taxon>Eukaryota</taxon>
        <taxon>Metazoa</taxon>
        <taxon>Chordata</taxon>
        <taxon>Tunicata</taxon>
        <taxon>Ascidiacea</taxon>
        <taxon>Aplousobranchia</taxon>
        <taxon>Clavelinidae</taxon>
        <taxon>Clavelina</taxon>
    </lineage>
</organism>
<evidence type="ECO:0000313" key="3">
    <source>
        <dbReference type="Proteomes" id="UP001642483"/>
    </source>
</evidence>
<evidence type="ECO:0000256" key="1">
    <source>
        <dbReference type="SAM" id="MobiDB-lite"/>
    </source>
</evidence>
<comment type="caution">
    <text evidence="2">The sequence shown here is derived from an EMBL/GenBank/DDBJ whole genome shotgun (WGS) entry which is preliminary data.</text>
</comment>
<accession>A0ABP0H2E4</accession>
<evidence type="ECO:0000313" key="2">
    <source>
        <dbReference type="EMBL" id="CAK8697094.1"/>
    </source>
</evidence>
<feature type="compositionally biased region" description="Basic and acidic residues" evidence="1">
    <location>
        <begin position="190"/>
        <end position="203"/>
    </location>
</feature>
<name>A0ABP0H2E4_CLALP</name>
<dbReference type="Proteomes" id="UP001642483">
    <property type="component" value="Unassembled WGS sequence"/>
</dbReference>
<feature type="region of interest" description="Disordered" evidence="1">
    <location>
        <begin position="60"/>
        <end position="96"/>
    </location>
</feature>
<proteinExistence type="predicted"/>
<sequence length="308" mass="34997">MESDEEHDWLPSRKRKRPNFVHKYGSKFCKKIVIKKSLVKGILKRKHMLKTSQKLEVKFDTKDEGGDAGGKEKRPTRKNQRRQIQRAKSTLRKVEEKRILAKKSKKSATTTNEDYETSSWDETSFHEYNSLESPTIQLFSTSLLQDSEKNVNVDISRAATLCNDHSQSATKDDRVTVSREDCVTTPNRTSKVERQRVSDRDGKSPAFPKFSRRRKARCLQQSPPKTAPLHVVNIDLADSSQINTKETSSPFNAVPVKSAEACDFIQNLLDISFGKETTSDQETDTATDTPCTSLVDQKPDLLCDLFEP</sequence>
<feature type="region of interest" description="Disordered" evidence="1">
    <location>
        <begin position="186"/>
        <end position="223"/>
    </location>
</feature>
<dbReference type="EMBL" id="CAWYQH010000163">
    <property type="protein sequence ID" value="CAK8697094.1"/>
    <property type="molecule type" value="Genomic_DNA"/>
</dbReference>
<keyword evidence="3" id="KW-1185">Reference proteome</keyword>